<dbReference type="EMBL" id="VBUU01000029">
    <property type="protein sequence ID" value="TLG01777.1"/>
    <property type="molecule type" value="Genomic_DNA"/>
</dbReference>
<sequence>MFDMESEYSAVRWVDPPIDVRLDLGVLWSPSRVRWAATVALWVRANGALLYPVPGRLVELMTSRAGDLIGRVQCVVTVDQRPSAEVLLAPWGTWTPAVAANADRLRQLVIGYGPNFDRLLTDSTMWPSGP</sequence>
<dbReference type="RefSeq" id="WP_138457976.1">
    <property type="nucleotide sequence ID" value="NZ_VBUU01000029.1"/>
</dbReference>
<proteinExistence type="predicted"/>
<evidence type="ECO:0000313" key="2">
    <source>
        <dbReference type="Proteomes" id="UP000308349"/>
    </source>
</evidence>
<accession>A0A5R8P8F7</accession>
<gene>
    <name evidence="1" type="ORF">FEK35_23240</name>
</gene>
<dbReference type="Proteomes" id="UP000308349">
    <property type="component" value="Unassembled WGS sequence"/>
</dbReference>
<organism evidence="1 2">
    <name type="scientific">Nocardia cyriacigeorgica</name>
    <dbReference type="NCBI Taxonomy" id="135487"/>
    <lineage>
        <taxon>Bacteria</taxon>
        <taxon>Bacillati</taxon>
        <taxon>Actinomycetota</taxon>
        <taxon>Actinomycetes</taxon>
        <taxon>Mycobacteriales</taxon>
        <taxon>Nocardiaceae</taxon>
        <taxon>Nocardia</taxon>
    </lineage>
</organism>
<protein>
    <submittedName>
        <fullName evidence="1">Uncharacterized protein</fullName>
    </submittedName>
</protein>
<evidence type="ECO:0000313" key="1">
    <source>
        <dbReference type="EMBL" id="TLG01777.1"/>
    </source>
</evidence>
<dbReference type="OrthoDB" id="4571407at2"/>
<name>A0A5R8P8F7_9NOCA</name>
<comment type="caution">
    <text evidence="1">The sequence shown here is derived from an EMBL/GenBank/DDBJ whole genome shotgun (WGS) entry which is preliminary data.</text>
</comment>
<reference evidence="1 2" key="1">
    <citation type="submission" date="2019-05" db="EMBL/GenBank/DDBJ databases">
        <title>Genomes sequences of two Nocardia cyriacigeorgica environmental isolates, type strains Nocardia asteroides ATCC 19247 and Nocardia cyriacigeorgica DSM 44484.</title>
        <authorList>
            <person name="Vautrin F."/>
            <person name="Bergeron E."/>
            <person name="Dubost A."/>
            <person name="Abrouk D."/>
            <person name="Rodriguez Nava V."/>
            <person name="Pujic P."/>
        </authorList>
    </citation>
    <scope>NUCLEOTIDE SEQUENCE [LARGE SCALE GENOMIC DNA]</scope>
    <source>
        <strain evidence="1 2">EML 1456</strain>
    </source>
</reference>
<dbReference type="AlphaFoldDB" id="A0A5R8P8F7"/>